<sequence>MLIFKITHFRKTGEAARALCKVMPKSVLRRGPRPGRRHCGGSRPRVRVRGRLHRKSWLFLC</sequence>
<gene>
    <name evidence="1" type="ORF">AVDCRST_MAG56-2813</name>
</gene>
<dbReference type="AlphaFoldDB" id="A0A6J4IZW9"/>
<accession>A0A6J4IZW9</accession>
<evidence type="ECO:0000313" key="1">
    <source>
        <dbReference type="EMBL" id="CAA9266740.1"/>
    </source>
</evidence>
<organism evidence="1">
    <name type="scientific">uncultured Cytophagales bacterium</name>
    <dbReference type="NCBI Taxonomy" id="158755"/>
    <lineage>
        <taxon>Bacteria</taxon>
        <taxon>Pseudomonadati</taxon>
        <taxon>Bacteroidota</taxon>
        <taxon>Sphingobacteriia</taxon>
        <taxon>Sphingobacteriales</taxon>
        <taxon>environmental samples</taxon>
    </lineage>
</organism>
<dbReference type="EMBL" id="CADCTQ010000243">
    <property type="protein sequence ID" value="CAA9266740.1"/>
    <property type="molecule type" value="Genomic_DNA"/>
</dbReference>
<proteinExistence type="predicted"/>
<protein>
    <submittedName>
        <fullName evidence="1">Uncharacterized protein</fullName>
    </submittedName>
</protein>
<reference evidence="1" key="1">
    <citation type="submission" date="2020-02" db="EMBL/GenBank/DDBJ databases">
        <authorList>
            <person name="Meier V. D."/>
        </authorList>
    </citation>
    <scope>NUCLEOTIDE SEQUENCE</scope>
    <source>
        <strain evidence="1">AVDCRST_MAG56</strain>
    </source>
</reference>
<name>A0A6J4IZW9_9SPHI</name>